<evidence type="ECO:0000259" key="17">
    <source>
        <dbReference type="Pfam" id="PF02769"/>
    </source>
</evidence>
<evidence type="ECO:0000256" key="6">
    <source>
        <dbReference type="ARBA" id="ARBA00022490"/>
    </source>
</evidence>
<dbReference type="GO" id="GO:0004641">
    <property type="term" value="F:phosphoribosylformylglycinamidine cyclo-ligase activity"/>
    <property type="evidence" value="ECO:0007669"/>
    <property type="project" value="UniProtKB-UniRule"/>
</dbReference>
<organism evidence="18 19">
    <name type="scientific">Desulfomicrobium orale DSM 12838</name>
    <dbReference type="NCBI Taxonomy" id="888061"/>
    <lineage>
        <taxon>Bacteria</taxon>
        <taxon>Pseudomonadati</taxon>
        <taxon>Thermodesulfobacteriota</taxon>
        <taxon>Desulfovibrionia</taxon>
        <taxon>Desulfovibrionales</taxon>
        <taxon>Desulfomicrobiaceae</taxon>
        <taxon>Desulfomicrobium</taxon>
    </lineage>
</organism>
<dbReference type="InterPro" id="IPR010918">
    <property type="entry name" value="PurM-like_C_dom"/>
</dbReference>
<evidence type="ECO:0000256" key="11">
    <source>
        <dbReference type="ARBA" id="ARBA00031908"/>
    </source>
</evidence>
<dbReference type="Pfam" id="PF00586">
    <property type="entry name" value="AIRS"/>
    <property type="match status" value="1"/>
</dbReference>
<keyword evidence="10 15" id="KW-0067">ATP-binding</keyword>
<dbReference type="InterPro" id="IPR016188">
    <property type="entry name" value="PurM-like_N"/>
</dbReference>
<dbReference type="NCBIfam" id="TIGR00878">
    <property type="entry name" value="purM"/>
    <property type="match status" value="1"/>
</dbReference>
<dbReference type="HAMAP" id="MF_00741">
    <property type="entry name" value="AIRS"/>
    <property type="match status" value="1"/>
</dbReference>
<evidence type="ECO:0000313" key="19">
    <source>
        <dbReference type="Proteomes" id="UP000063964"/>
    </source>
</evidence>
<dbReference type="InterPro" id="IPR004733">
    <property type="entry name" value="PurM_cligase"/>
</dbReference>
<evidence type="ECO:0000256" key="8">
    <source>
        <dbReference type="ARBA" id="ARBA00022741"/>
    </source>
</evidence>
<dbReference type="RefSeq" id="WP_066606970.1">
    <property type="nucleotide sequence ID" value="NZ_CP014230.1"/>
</dbReference>
<gene>
    <name evidence="15" type="primary">purM</name>
    <name evidence="18" type="ORF">AXF15_10270</name>
</gene>
<feature type="domain" description="PurM-like C-terminal" evidence="17">
    <location>
        <begin position="179"/>
        <end position="344"/>
    </location>
</feature>
<proteinExistence type="inferred from homology"/>
<evidence type="ECO:0000256" key="7">
    <source>
        <dbReference type="ARBA" id="ARBA00022598"/>
    </source>
</evidence>
<comment type="pathway">
    <text evidence="2 15">Purine metabolism; IMP biosynthesis via de novo pathway; 5-amino-1-(5-phospho-D-ribosyl)imidazole from N(2)-formyl-N(1)-(5-phospho-D-ribosyl)glycinamide: step 2/2.</text>
</comment>
<evidence type="ECO:0000256" key="3">
    <source>
        <dbReference type="ARBA" id="ARBA00010280"/>
    </source>
</evidence>
<evidence type="ECO:0000256" key="5">
    <source>
        <dbReference type="ARBA" id="ARBA00020367"/>
    </source>
</evidence>
<comment type="catalytic activity">
    <reaction evidence="14 15">
        <text>2-formamido-N(1)-(5-O-phospho-beta-D-ribosyl)acetamidine + ATP = 5-amino-1-(5-phospho-beta-D-ribosyl)imidazole + ADP + phosphate + H(+)</text>
        <dbReference type="Rhea" id="RHEA:23032"/>
        <dbReference type="ChEBI" id="CHEBI:15378"/>
        <dbReference type="ChEBI" id="CHEBI:30616"/>
        <dbReference type="ChEBI" id="CHEBI:43474"/>
        <dbReference type="ChEBI" id="CHEBI:137981"/>
        <dbReference type="ChEBI" id="CHEBI:147287"/>
        <dbReference type="ChEBI" id="CHEBI:456216"/>
        <dbReference type="EC" id="6.3.3.1"/>
    </reaction>
</comment>
<evidence type="ECO:0000256" key="2">
    <source>
        <dbReference type="ARBA" id="ARBA00004686"/>
    </source>
</evidence>
<dbReference type="FunFam" id="3.30.1330.10:FF:000001">
    <property type="entry name" value="Phosphoribosylformylglycinamidine cyclo-ligase"/>
    <property type="match status" value="1"/>
</dbReference>
<evidence type="ECO:0000256" key="1">
    <source>
        <dbReference type="ARBA" id="ARBA00004496"/>
    </source>
</evidence>
<dbReference type="SUPFAM" id="SSF56042">
    <property type="entry name" value="PurM C-terminal domain-like"/>
    <property type="match status" value="1"/>
</dbReference>
<name>A0A0X8JR81_9BACT</name>
<dbReference type="SUPFAM" id="SSF55326">
    <property type="entry name" value="PurM N-terminal domain-like"/>
    <property type="match status" value="1"/>
</dbReference>
<evidence type="ECO:0000313" key="18">
    <source>
        <dbReference type="EMBL" id="AMD93444.1"/>
    </source>
</evidence>
<evidence type="ECO:0000256" key="10">
    <source>
        <dbReference type="ARBA" id="ARBA00022840"/>
    </source>
</evidence>
<dbReference type="CDD" id="cd02196">
    <property type="entry name" value="PurM"/>
    <property type="match status" value="1"/>
</dbReference>
<dbReference type="GO" id="GO:0046084">
    <property type="term" value="P:adenine biosynthetic process"/>
    <property type="evidence" value="ECO:0007669"/>
    <property type="project" value="TreeGrafter"/>
</dbReference>
<comment type="subcellular location">
    <subcellularLocation>
        <location evidence="1 15">Cytoplasm</location>
    </subcellularLocation>
</comment>
<dbReference type="OrthoDB" id="9777881at2"/>
<evidence type="ECO:0000256" key="9">
    <source>
        <dbReference type="ARBA" id="ARBA00022755"/>
    </source>
</evidence>
<keyword evidence="8 15" id="KW-0547">Nucleotide-binding</keyword>
<dbReference type="STRING" id="888061.AXF15_10270"/>
<accession>A0A0X8JR81</accession>
<dbReference type="GO" id="GO:0005829">
    <property type="term" value="C:cytosol"/>
    <property type="evidence" value="ECO:0007669"/>
    <property type="project" value="TreeGrafter"/>
</dbReference>
<dbReference type="PANTHER" id="PTHR10520:SF12">
    <property type="entry name" value="TRIFUNCTIONAL PURINE BIOSYNTHETIC PROTEIN ADENOSINE-3"/>
    <property type="match status" value="1"/>
</dbReference>
<keyword evidence="6 15" id="KW-0963">Cytoplasm</keyword>
<dbReference type="FunFam" id="3.90.650.10:FF:000011">
    <property type="entry name" value="Phosphoribosylformylglycinamidine cyclo-ligase"/>
    <property type="match status" value="1"/>
</dbReference>
<dbReference type="Proteomes" id="UP000063964">
    <property type="component" value="Chromosome"/>
</dbReference>
<sequence length="355" mass="38580">MHSSQRDKAYKDAGVDIGAGNSFVSRIKPLVASTYTKGVVNDIGGFGGLFKPPMSMFSDPVLVASTDGVGTKLKLAFLFDVHHTVGIDLVAMSVNDIVVQGARPLFFLDYFATGRLDADKAEAVIKGIVQGCREAQCALIGGETAEMPDFYADGEYDLSGFCVGMVDNDRIVDGSTVGVGDVLIGLASSGVHSNGYSLVRKLYAESGLGPEDIFPGTDRTVAEVLLEPTRIYVEAVRNVSRDWEIHGMVHVTGGGFYDNIVRVLPKTVTAKVRFGSWDIPPVFAWLREQGGLSWEEMLQIFNSGIGYIMIVKKDVAMDVVHRLAALKQDSWVIGEIIERVGEEEQVRIEFSEEVC</sequence>
<reference evidence="19" key="1">
    <citation type="submission" date="2016-02" db="EMBL/GenBank/DDBJ databases">
        <authorList>
            <person name="Holder M.E."/>
            <person name="Ajami N.J."/>
            <person name="Petrosino J.F."/>
        </authorList>
    </citation>
    <scope>NUCLEOTIDE SEQUENCE [LARGE SCALE GENOMIC DNA]</scope>
    <source>
        <strain evidence="19">DSM 12838</strain>
    </source>
</reference>
<dbReference type="KEGG" id="doa:AXF15_10270"/>
<dbReference type="GO" id="GO:0006189">
    <property type="term" value="P:'de novo' IMP biosynthetic process"/>
    <property type="evidence" value="ECO:0007669"/>
    <property type="project" value="UniProtKB-UniRule"/>
</dbReference>
<dbReference type="PANTHER" id="PTHR10520">
    <property type="entry name" value="TRIFUNCTIONAL PURINE BIOSYNTHETIC PROTEIN ADENOSINE-3-RELATED"/>
    <property type="match status" value="1"/>
</dbReference>
<comment type="similarity">
    <text evidence="3 15">Belongs to the AIR synthase family.</text>
</comment>
<keyword evidence="7 15" id="KW-0436">Ligase</keyword>
<dbReference type="GO" id="GO:0005524">
    <property type="term" value="F:ATP binding"/>
    <property type="evidence" value="ECO:0007669"/>
    <property type="project" value="UniProtKB-KW"/>
</dbReference>
<evidence type="ECO:0000259" key="16">
    <source>
        <dbReference type="Pfam" id="PF00586"/>
    </source>
</evidence>
<dbReference type="Gene3D" id="3.30.1330.10">
    <property type="entry name" value="PurM-like, N-terminal domain"/>
    <property type="match status" value="1"/>
</dbReference>
<keyword evidence="9 15" id="KW-0658">Purine biosynthesis</keyword>
<dbReference type="InterPro" id="IPR036921">
    <property type="entry name" value="PurM-like_N_sf"/>
</dbReference>
<protein>
    <recommendedName>
        <fullName evidence="5 15">Phosphoribosylformylglycinamidine cyclo-ligase</fullName>
        <ecNumber evidence="4 15">6.3.3.1</ecNumber>
    </recommendedName>
    <alternativeName>
        <fullName evidence="12 15">AIR synthase</fullName>
    </alternativeName>
    <alternativeName>
        <fullName evidence="13 15">AIRS</fullName>
    </alternativeName>
    <alternativeName>
        <fullName evidence="11 15">Phosphoribosyl-aminoimidazole synthetase</fullName>
    </alternativeName>
</protein>
<evidence type="ECO:0000256" key="12">
    <source>
        <dbReference type="ARBA" id="ARBA00032931"/>
    </source>
</evidence>
<dbReference type="InterPro" id="IPR036676">
    <property type="entry name" value="PurM-like_C_sf"/>
</dbReference>
<evidence type="ECO:0000256" key="4">
    <source>
        <dbReference type="ARBA" id="ARBA00013047"/>
    </source>
</evidence>
<feature type="domain" description="PurM-like N-terminal" evidence="16">
    <location>
        <begin position="61"/>
        <end position="166"/>
    </location>
</feature>
<dbReference type="EMBL" id="CP014230">
    <property type="protein sequence ID" value="AMD93444.1"/>
    <property type="molecule type" value="Genomic_DNA"/>
</dbReference>
<dbReference type="Gene3D" id="3.90.650.10">
    <property type="entry name" value="PurM-like C-terminal domain"/>
    <property type="match status" value="1"/>
</dbReference>
<dbReference type="AlphaFoldDB" id="A0A0X8JR81"/>
<dbReference type="UniPathway" id="UPA00074">
    <property type="reaction ID" value="UER00129"/>
</dbReference>
<evidence type="ECO:0000256" key="15">
    <source>
        <dbReference type="HAMAP-Rule" id="MF_00741"/>
    </source>
</evidence>
<dbReference type="Pfam" id="PF02769">
    <property type="entry name" value="AIRS_C"/>
    <property type="match status" value="1"/>
</dbReference>
<keyword evidence="19" id="KW-1185">Reference proteome</keyword>
<dbReference type="GO" id="GO:0004637">
    <property type="term" value="F:phosphoribosylamine-glycine ligase activity"/>
    <property type="evidence" value="ECO:0007669"/>
    <property type="project" value="TreeGrafter"/>
</dbReference>
<dbReference type="EC" id="6.3.3.1" evidence="4 15"/>
<evidence type="ECO:0000256" key="14">
    <source>
        <dbReference type="ARBA" id="ARBA00049057"/>
    </source>
</evidence>
<evidence type="ECO:0000256" key="13">
    <source>
        <dbReference type="ARBA" id="ARBA00033093"/>
    </source>
</evidence>